<dbReference type="InterPro" id="IPR029058">
    <property type="entry name" value="AB_hydrolase_fold"/>
</dbReference>
<organism evidence="2 3">
    <name type="scientific">Tenggerimyces flavus</name>
    <dbReference type="NCBI Taxonomy" id="1708749"/>
    <lineage>
        <taxon>Bacteria</taxon>
        <taxon>Bacillati</taxon>
        <taxon>Actinomycetota</taxon>
        <taxon>Actinomycetes</taxon>
        <taxon>Propionibacteriales</taxon>
        <taxon>Nocardioidaceae</taxon>
        <taxon>Tenggerimyces</taxon>
    </lineage>
</organism>
<evidence type="ECO:0000313" key="2">
    <source>
        <dbReference type="EMBL" id="MFC3763518.1"/>
    </source>
</evidence>
<dbReference type="GO" id="GO:0016787">
    <property type="term" value="F:hydrolase activity"/>
    <property type="evidence" value="ECO:0007669"/>
    <property type="project" value="UniProtKB-KW"/>
</dbReference>
<keyword evidence="3" id="KW-1185">Reference proteome</keyword>
<comment type="caution">
    <text evidence="2">The sequence shown here is derived from an EMBL/GenBank/DDBJ whole genome shotgun (WGS) entry which is preliminary data.</text>
</comment>
<dbReference type="InterPro" id="IPR052897">
    <property type="entry name" value="Sec-Metab_Biosynth_Hydrolase"/>
</dbReference>
<dbReference type="SUPFAM" id="SSF53474">
    <property type="entry name" value="alpha/beta-Hydrolases"/>
    <property type="match status" value="1"/>
</dbReference>
<proteinExistence type="predicted"/>
<sequence length="248" mass="26870">MATFVLVPGFWLGGWAWEDVAKRLREQGHDVHPVTLTGLGDRAHLASPDVTLQTHVQDLVNVLEYQDLRDVVLVAHSGGGVPATGAADRAYERIARMVYVESGPFPDGVAQLDMSDPAEEENVRADIEANGGFCPLPSWERLGGPGEMFIAGLGDAERARMAARAVPEPADAITASLVAENQAAVDKLPHTLVSCVFTVDQVKEYMEQGFFAGMAGKQWTFEYVPTGHWPMFSKPVELADALDRIAKA</sequence>
<dbReference type="PANTHER" id="PTHR37017:SF11">
    <property type="entry name" value="ESTERASE_LIPASE_THIOESTERASE DOMAIN-CONTAINING PROTEIN"/>
    <property type="match status" value="1"/>
</dbReference>
<dbReference type="Gene3D" id="3.40.50.1820">
    <property type="entry name" value="alpha/beta hydrolase"/>
    <property type="match status" value="1"/>
</dbReference>
<dbReference type="RefSeq" id="WP_205115552.1">
    <property type="nucleotide sequence ID" value="NZ_JAFBCM010000001.1"/>
</dbReference>
<reference evidence="3" key="1">
    <citation type="journal article" date="2019" name="Int. J. Syst. Evol. Microbiol.">
        <title>The Global Catalogue of Microorganisms (GCM) 10K type strain sequencing project: providing services to taxonomists for standard genome sequencing and annotation.</title>
        <authorList>
            <consortium name="The Broad Institute Genomics Platform"/>
            <consortium name="The Broad Institute Genome Sequencing Center for Infectious Disease"/>
            <person name="Wu L."/>
            <person name="Ma J."/>
        </authorList>
    </citation>
    <scope>NUCLEOTIDE SEQUENCE [LARGE SCALE GENOMIC DNA]</scope>
    <source>
        <strain evidence="3">CGMCC 4.7241</strain>
    </source>
</reference>
<evidence type="ECO:0000259" key="1">
    <source>
        <dbReference type="Pfam" id="PF12697"/>
    </source>
</evidence>
<dbReference type="Pfam" id="PF12697">
    <property type="entry name" value="Abhydrolase_6"/>
    <property type="match status" value="1"/>
</dbReference>
<dbReference type="PANTHER" id="PTHR37017">
    <property type="entry name" value="AB HYDROLASE-1 DOMAIN-CONTAINING PROTEIN-RELATED"/>
    <property type="match status" value="1"/>
</dbReference>
<protein>
    <submittedName>
        <fullName evidence="2">Alpha/beta fold hydrolase</fullName>
    </submittedName>
</protein>
<dbReference type="InterPro" id="IPR000073">
    <property type="entry name" value="AB_hydrolase_1"/>
</dbReference>
<gene>
    <name evidence="2" type="ORF">ACFOUW_21950</name>
</gene>
<keyword evidence="2" id="KW-0378">Hydrolase</keyword>
<dbReference type="Proteomes" id="UP001595699">
    <property type="component" value="Unassembled WGS sequence"/>
</dbReference>
<evidence type="ECO:0000313" key="3">
    <source>
        <dbReference type="Proteomes" id="UP001595699"/>
    </source>
</evidence>
<dbReference type="EMBL" id="JBHRZH010000019">
    <property type="protein sequence ID" value="MFC3763518.1"/>
    <property type="molecule type" value="Genomic_DNA"/>
</dbReference>
<feature type="domain" description="AB hydrolase-1" evidence="1">
    <location>
        <begin position="4"/>
        <end position="241"/>
    </location>
</feature>
<accession>A0ABV7YF83</accession>
<name>A0ABV7YF83_9ACTN</name>